<protein>
    <recommendedName>
        <fullName evidence="4">Competence protein</fullName>
    </recommendedName>
</protein>
<dbReference type="AlphaFoldDB" id="Q07JA3"/>
<evidence type="ECO:0008006" key="4">
    <source>
        <dbReference type="Google" id="ProtNLM"/>
    </source>
</evidence>
<evidence type="ECO:0000259" key="2">
    <source>
        <dbReference type="Pfam" id="PF25169"/>
    </source>
</evidence>
<dbReference type="InterPro" id="IPR057152">
    <property type="entry name" value="DUF7830"/>
</dbReference>
<evidence type="ECO:0000313" key="3">
    <source>
        <dbReference type="EMBL" id="ABJ07981.1"/>
    </source>
</evidence>
<dbReference type="InterPro" id="IPR046099">
    <property type="entry name" value="DUF6035"/>
</dbReference>
<dbReference type="Pfam" id="PF25169">
    <property type="entry name" value="DUF7830"/>
    <property type="match status" value="1"/>
</dbReference>
<dbReference type="KEGG" id="rpe:RPE_4055"/>
<dbReference type="Pfam" id="PF19500">
    <property type="entry name" value="DUF6035"/>
    <property type="match status" value="1"/>
</dbReference>
<dbReference type="HOGENOM" id="CLU_049576_0_0_5"/>
<proteinExistence type="predicted"/>
<feature type="domain" description="DUF6035" evidence="1">
    <location>
        <begin position="160"/>
        <end position="333"/>
    </location>
</feature>
<reference evidence="3" key="1">
    <citation type="submission" date="2006-09" db="EMBL/GenBank/DDBJ databases">
        <title>Complete sequence of Rhodopseudomonas palustris BisA53.</title>
        <authorList>
            <consortium name="US DOE Joint Genome Institute"/>
            <person name="Copeland A."/>
            <person name="Lucas S."/>
            <person name="Lapidus A."/>
            <person name="Barry K."/>
            <person name="Detter J.C."/>
            <person name="Glavina del Rio T."/>
            <person name="Hammon N."/>
            <person name="Israni S."/>
            <person name="Dalin E."/>
            <person name="Tice H."/>
            <person name="Pitluck S."/>
            <person name="Chain P."/>
            <person name="Malfatti S."/>
            <person name="Shin M."/>
            <person name="Vergez L."/>
            <person name="Schmutz J."/>
            <person name="Larimer F."/>
            <person name="Land M."/>
            <person name="Hauser L."/>
            <person name="Pelletier D.A."/>
            <person name="Kyrpides N."/>
            <person name="Kim E."/>
            <person name="Harwood C.S."/>
            <person name="Oda Y."/>
            <person name="Richardson P."/>
        </authorList>
    </citation>
    <scope>NUCLEOTIDE SEQUENCE [LARGE SCALE GENOMIC DNA]</scope>
    <source>
        <strain evidence="3">BisA53</strain>
    </source>
</reference>
<accession>Q07JA3</accession>
<sequence length="513" mass="58301">MGDGALPRLQAHAVSFPRPGGNRSHFAVRGHLLRKMPGSGNSMAVDRNATIDPQASASPVENPEIVEVIDLVAGLVLDVKTFIASHRYGDFIAKRVRIRESLKTQKPLFACALCSVPVYAVASPDKHFFFRHSVEDGSCPAQTRHGLSQSDILAYKYHWLRESEAHKRIKRLIERSLAADPSFAPESIRQETRWRASGDPKSWRQPDVQATRGDQRFAFEVQLSTTFLGVVVERRLFYRDEGATLIWVLGGFEPDYRRLTVDDLLFSNNSNILVVDDETTKVSEDTRCFHVRCFYRSPVRDGLAIRDQWEEKLIRFSELTIEVPQQRAYYFDYDDEARRLLEGDEAAWRGEVFACWQSVEPHFDGRPESLARWQAVKDRLAVRGVELPDTPSYDSSFRAMMHGLLSAERGVPVGWKFHTLVEVAHHVAQGYPEHLLSFGYALKSSGHDALVDSQDVTGKWGRRRERVREQMKAGDPSVMPDQRWLPTLCFLFPEIGARVRSFLTRETAGTVGE</sequence>
<name>Q07JA3_RHOP5</name>
<gene>
    <name evidence="3" type="ordered locus">RPE_4055</name>
</gene>
<feature type="domain" description="DUF7830" evidence="2">
    <location>
        <begin position="75"/>
        <end position="144"/>
    </location>
</feature>
<dbReference type="STRING" id="316055.RPE_4055"/>
<dbReference type="EMBL" id="CP000463">
    <property type="protein sequence ID" value="ABJ07981.1"/>
    <property type="molecule type" value="Genomic_DNA"/>
</dbReference>
<evidence type="ECO:0000259" key="1">
    <source>
        <dbReference type="Pfam" id="PF19500"/>
    </source>
</evidence>
<organism evidence="3">
    <name type="scientific">Rhodopseudomonas palustris (strain BisA53)</name>
    <dbReference type="NCBI Taxonomy" id="316055"/>
    <lineage>
        <taxon>Bacteria</taxon>
        <taxon>Pseudomonadati</taxon>
        <taxon>Pseudomonadota</taxon>
        <taxon>Alphaproteobacteria</taxon>
        <taxon>Hyphomicrobiales</taxon>
        <taxon>Nitrobacteraceae</taxon>
        <taxon>Rhodopseudomonas</taxon>
    </lineage>
</organism>
<dbReference type="eggNOG" id="COG4469">
    <property type="taxonomic scope" value="Bacteria"/>
</dbReference>